<protein>
    <submittedName>
        <fullName evidence="1">Cell division protein</fullName>
    </submittedName>
</protein>
<comment type="caution">
    <text evidence="1">The sequence shown here is derived from an EMBL/GenBank/DDBJ whole genome shotgun (WGS) entry which is preliminary data.</text>
</comment>
<dbReference type="Proteomes" id="UP000192276">
    <property type="component" value="Unassembled WGS sequence"/>
</dbReference>
<keyword evidence="1" id="KW-0132">Cell division</keyword>
<gene>
    <name evidence="1" type="ORF">A4R26_18685</name>
</gene>
<evidence type="ECO:0000313" key="1">
    <source>
        <dbReference type="EMBL" id="OQP61688.1"/>
    </source>
</evidence>
<dbReference type="Gene3D" id="3.30.530.20">
    <property type="match status" value="1"/>
</dbReference>
<proteinExistence type="predicted"/>
<evidence type="ECO:0000313" key="2">
    <source>
        <dbReference type="Proteomes" id="UP000192276"/>
    </source>
</evidence>
<organism evidence="1 2">
    <name type="scientific">Niastella populi</name>
    <dbReference type="NCBI Taxonomy" id="550983"/>
    <lineage>
        <taxon>Bacteria</taxon>
        <taxon>Pseudomonadati</taxon>
        <taxon>Bacteroidota</taxon>
        <taxon>Chitinophagia</taxon>
        <taxon>Chitinophagales</taxon>
        <taxon>Chitinophagaceae</taxon>
        <taxon>Niastella</taxon>
    </lineage>
</organism>
<dbReference type="RefSeq" id="WP_081164097.1">
    <property type="nucleotide sequence ID" value="NZ_LWBP01000134.1"/>
</dbReference>
<keyword evidence="2" id="KW-1185">Reference proteome</keyword>
<dbReference type="STRING" id="550983.A4R26_18685"/>
<dbReference type="SUPFAM" id="SSF55961">
    <property type="entry name" value="Bet v1-like"/>
    <property type="match status" value="1"/>
</dbReference>
<keyword evidence="1" id="KW-0131">Cell cycle</keyword>
<dbReference type="CDD" id="cd07820">
    <property type="entry name" value="SRPBCC_3"/>
    <property type="match status" value="1"/>
</dbReference>
<reference evidence="2" key="1">
    <citation type="submission" date="2016-04" db="EMBL/GenBank/DDBJ databases">
        <authorList>
            <person name="Chen L."/>
            <person name="Zhuang W."/>
            <person name="Wang G."/>
        </authorList>
    </citation>
    <scope>NUCLEOTIDE SEQUENCE [LARGE SCALE GENOMIC DNA]</scope>
    <source>
        <strain evidence="2">208</strain>
    </source>
</reference>
<dbReference type="GO" id="GO:0051301">
    <property type="term" value="P:cell division"/>
    <property type="evidence" value="ECO:0007669"/>
    <property type="project" value="UniProtKB-KW"/>
</dbReference>
<accession>A0A1V9FTP1</accession>
<sequence length="160" mass="18489">MPIIHLTTFIAAPIERVFDLSRSIELHKKSMSDFREEAVAGTVVGLINLNETVTWKAKHLMRTRVLQVQITAMERPFSFTDEMKKGDFKKMKHEHHFKAIDNGTLMIDIFNFEAPYGGLGKFFSGIYLSGYVEKLLEQRNQIIKEYAESNKWKHLLANGQ</sequence>
<name>A0A1V9FTP1_9BACT</name>
<dbReference type="InterPro" id="IPR023393">
    <property type="entry name" value="START-like_dom_sf"/>
</dbReference>
<dbReference type="OrthoDB" id="9801773at2"/>
<dbReference type="EMBL" id="LWBP01000134">
    <property type="protein sequence ID" value="OQP61688.1"/>
    <property type="molecule type" value="Genomic_DNA"/>
</dbReference>
<dbReference type="AlphaFoldDB" id="A0A1V9FTP1"/>